<dbReference type="Pfam" id="PF01029">
    <property type="entry name" value="NusB"/>
    <property type="match status" value="1"/>
</dbReference>
<dbReference type="InterPro" id="IPR001678">
    <property type="entry name" value="MeTrfase_RsmB-F_NOP2_dom"/>
</dbReference>
<gene>
    <name evidence="16" type="primary">rsmB</name>
    <name evidence="16" type="ORF">FE810_08830</name>
</gene>
<dbReference type="GO" id="GO:0006355">
    <property type="term" value="P:regulation of DNA-templated transcription"/>
    <property type="evidence" value="ECO:0007669"/>
    <property type="project" value="InterPro"/>
</dbReference>
<dbReference type="InterPro" id="IPR004573">
    <property type="entry name" value="rRNA_ssu_MeTfrase_B"/>
</dbReference>
<dbReference type="Proteomes" id="UP000307790">
    <property type="component" value="Unassembled WGS sequence"/>
</dbReference>
<dbReference type="InterPro" id="IPR023267">
    <property type="entry name" value="RCMT"/>
</dbReference>
<dbReference type="SUPFAM" id="SSF48013">
    <property type="entry name" value="NusB-like"/>
    <property type="match status" value="1"/>
</dbReference>
<dbReference type="Gene3D" id="3.40.50.150">
    <property type="entry name" value="Vaccinia Virus protein VP39"/>
    <property type="match status" value="1"/>
</dbReference>
<dbReference type="EC" id="2.1.1.176" evidence="4"/>
<dbReference type="FunFam" id="3.30.70.1170:FF:000002">
    <property type="entry name" value="Ribosomal RNA small subunit methyltransferase B"/>
    <property type="match status" value="1"/>
</dbReference>
<dbReference type="InterPro" id="IPR049560">
    <property type="entry name" value="MeTrfase_RsmB-F_NOP2_cat"/>
</dbReference>
<dbReference type="GO" id="GO:0070475">
    <property type="term" value="P:rRNA base methylation"/>
    <property type="evidence" value="ECO:0007669"/>
    <property type="project" value="TreeGrafter"/>
</dbReference>
<dbReference type="FunFam" id="3.40.50.150:FF:000022">
    <property type="entry name" value="Ribosomal RNA small subunit methyltransferase B"/>
    <property type="match status" value="1"/>
</dbReference>
<dbReference type="PRINTS" id="PR02008">
    <property type="entry name" value="RCMTFAMILY"/>
</dbReference>
<dbReference type="OrthoDB" id="9810297at2"/>
<comment type="caution">
    <text evidence="16">The sequence shown here is derived from an EMBL/GenBank/DDBJ whole genome shotgun (WGS) entry which is preliminary data.</text>
</comment>
<evidence type="ECO:0000313" key="16">
    <source>
        <dbReference type="EMBL" id="TLU65411.1"/>
    </source>
</evidence>
<evidence type="ECO:0000256" key="9">
    <source>
        <dbReference type="ARBA" id="ARBA00022691"/>
    </source>
</evidence>
<evidence type="ECO:0000256" key="7">
    <source>
        <dbReference type="ARBA" id="ARBA00022603"/>
    </source>
</evidence>
<evidence type="ECO:0000256" key="6">
    <source>
        <dbReference type="ARBA" id="ARBA00022552"/>
    </source>
</evidence>
<dbReference type="PANTHER" id="PTHR22807">
    <property type="entry name" value="NOP2 YEAST -RELATED NOL1/NOP2/FMU SUN DOMAIN-CONTAINING"/>
    <property type="match status" value="1"/>
</dbReference>
<feature type="binding site" evidence="14">
    <location>
        <position position="323"/>
    </location>
    <ligand>
        <name>S-adenosyl-L-methionine</name>
        <dbReference type="ChEBI" id="CHEBI:59789"/>
    </ligand>
</feature>
<keyword evidence="8 14" id="KW-0808">Transferase</keyword>
<dbReference type="InterPro" id="IPR029063">
    <property type="entry name" value="SAM-dependent_MTases_sf"/>
</dbReference>
<comment type="similarity">
    <text evidence="3 14">Belongs to the class I-like SAM-binding methyltransferase superfamily. RsmB/NOP family.</text>
</comment>
<dbReference type="NCBIfam" id="NF011494">
    <property type="entry name" value="PRK14902.1"/>
    <property type="match status" value="1"/>
</dbReference>
<evidence type="ECO:0000313" key="17">
    <source>
        <dbReference type="Proteomes" id="UP000307790"/>
    </source>
</evidence>
<evidence type="ECO:0000256" key="2">
    <source>
        <dbReference type="ARBA" id="ARBA00004496"/>
    </source>
</evidence>
<name>A0A5R9IQ61_9GAMM</name>
<dbReference type="NCBIfam" id="NF008149">
    <property type="entry name" value="PRK10901.1"/>
    <property type="match status" value="1"/>
</dbReference>
<dbReference type="InterPro" id="IPR054728">
    <property type="entry name" value="RsmB-like_ferredoxin"/>
</dbReference>
<evidence type="ECO:0000256" key="3">
    <source>
        <dbReference type="ARBA" id="ARBA00007494"/>
    </source>
</evidence>
<evidence type="ECO:0000259" key="15">
    <source>
        <dbReference type="PROSITE" id="PS51686"/>
    </source>
</evidence>
<evidence type="ECO:0000256" key="12">
    <source>
        <dbReference type="ARBA" id="ARBA00031088"/>
    </source>
</evidence>
<evidence type="ECO:0000256" key="1">
    <source>
        <dbReference type="ARBA" id="ARBA00002724"/>
    </source>
</evidence>
<feature type="binding site" evidence="14">
    <location>
        <position position="278"/>
    </location>
    <ligand>
        <name>S-adenosyl-L-methionine</name>
        <dbReference type="ChEBI" id="CHEBI:59789"/>
    </ligand>
</feature>
<sequence length="431" mass="48265">MNLRALSAKVLFQVVDKGRSLADELPAAQSRLENPKDKGLLQEICYGVLRFLPQLEHQARQFITKPLTGKQRVFHFLILVGIYQLRHTRIPDHATISETVAGCDRLKGRHMKGLVNAVLRNVQRSEDESDEALFANASDPVKYSHPGWLLTKLQNAYPQDWQQIVAANMERPPMWLRVNQQKITVDKYIGLLHDAEIEIAYQDAHSQAIRLTGPRDVTTLPGFEHGMVSVQDGAAQHAAVFVEAQAGMRILDACAAPGGKTCHILELTPDANKVIALDVEQHRLTRVEENLTRLQLDADIVCADASDTNAWWDGQPFDRILLDAPCSGTGVIRKHPDIKWLRRASDIEQLVVLQQRILAAVWSTLKPGGTMIYATCSILPQENRQQVERFVATNNDAQWLPLGVTDSLDWQILPGQDSKDGFYYAKLGKKA</sequence>
<comment type="function">
    <text evidence="1">Specifically methylates the cytosine at position 967 (m5C967) of 16S rRNA.</text>
</comment>
<dbReference type="PANTHER" id="PTHR22807:SF61">
    <property type="entry name" value="NOL1_NOP2_SUN FAMILY PROTEIN _ ANTITERMINATION NUSB DOMAIN-CONTAINING PROTEIN"/>
    <property type="match status" value="1"/>
</dbReference>
<keyword evidence="9 14" id="KW-0949">S-adenosyl-L-methionine</keyword>
<feature type="active site" description="Nucleophile" evidence="14">
    <location>
        <position position="376"/>
    </location>
</feature>
<feature type="domain" description="SAM-dependent MTase RsmB/NOP-type" evidence="15">
    <location>
        <begin position="164"/>
        <end position="430"/>
    </location>
</feature>
<keyword evidence="6" id="KW-0698">rRNA processing</keyword>
<dbReference type="GO" id="GO:0005829">
    <property type="term" value="C:cytosol"/>
    <property type="evidence" value="ECO:0007669"/>
    <property type="project" value="TreeGrafter"/>
</dbReference>
<evidence type="ECO:0000256" key="5">
    <source>
        <dbReference type="ARBA" id="ARBA00022490"/>
    </source>
</evidence>
<evidence type="ECO:0000256" key="14">
    <source>
        <dbReference type="PROSITE-ProRule" id="PRU01023"/>
    </source>
</evidence>
<accession>A0A5R9IQ61</accession>
<comment type="subcellular location">
    <subcellularLocation>
        <location evidence="2">Cytoplasm</location>
    </subcellularLocation>
</comment>
<dbReference type="GO" id="GO:0009383">
    <property type="term" value="F:rRNA (cytosine-C5-)-methyltransferase activity"/>
    <property type="evidence" value="ECO:0007669"/>
    <property type="project" value="TreeGrafter"/>
</dbReference>
<dbReference type="Gene3D" id="1.10.940.10">
    <property type="entry name" value="NusB-like"/>
    <property type="match status" value="1"/>
</dbReference>
<keyword evidence="17" id="KW-1185">Reference proteome</keyword>
<evidence type="ECO:0000256" key="11">
    <source>
        <dbReference type="ARBA" id="ARBA00030399"/>
    </source>
</evidence>
<keyword evidence="5" id="KW-0963">Cytoplasm</keyword>
<dbReference type="Gene3D" id="3.30.70.1170">
    <property type="entry name" value="Sun protein, domain 3"/>
    <property type="match status" value="1"/>
</dbReference>
<feature type="binding site" evidence="14">
    <location>
        <begin position="254"/>
        <end position="260"/>
    </location>
    <ligand>
        <name>S-adenosyl-L-methionine</name>
        <dbReference type="ChEBI" id="CHEBI:59789"/>
    </ligand>
</feature>
<evidence type="ECO:0000256" key="10">
    <source>
        <dbReference type="ARBA" id="ARBA00022884"/>
    </source>
</evidence>
<evidence type="ECO:0000256" key="4">
    <source>
        <dbReference type="ARBA" id="ARBA00012140"/>
    </source>
</evidence>
<dbReference type="SUPFAM" id="SSF53335">
    <property type="entry name" value="S-adenosyl-L-methionine-dependent methyltransferases"/>
    <property type="match status" value="1"/>
</dbReference>
<dbReference type="Pfam" id="PF01189">
    <property type="entry name" value="Methyltr_RsmB-F"/>
    <property type="match status" value="1"/>
</dbReference>
<dbReference type="EMBL" id="VCBC01000007">
    <property type="protein sequence ID" value="TLU65411.1"/>
    <property type="molecule type" value="Genomic_DNA"/>
</dbReference>
<comment type="catalytic activity">
    <reaction evidence="13">
        <text>cytidine(967) in 16S rRNA + S-adenosyl-L-methionine = 5-methylcytidine(967) in 16S rRNA + S-adenosyl-L-homocysteine + H(+)</text>
        <dbReference type="Rhea" id="RHEA:42748"/>
        <dbReference type="Rhea" id="RHEA-COMP:10219"/>
        <dbReference type="Rhea" id="RHEA-COMP:10220"/>
        <dbReference type="ChEBI" id="CHEBI:15378"/>
        <dbReference type="ChEBI" id="CHEBI:57856"/>
        <dbReference type="ChEBI" id="CHEBI:59789"/>
        <dbReference type="ChEBI" id="CHEBI:74483"/>
        <dbReference type="ChEBI" id="CHEBI:82748"/>
        <dbReference type="EC" id="2.1.1.176"/>
    </reaction>
</comment>
<dbReference type="AlphaFoldDB" id="A0A5R9IQ61"/>
<evidence type="ECO:0000256" key="8">
    <source>
        <dbReference type="ARBA" id="ARBA00022679"/>
    </source>
</evidence>
<dbReference type="Gene3D" id="1.10.287.730">
    <property type="entry name" value="Helix hairpin bin"/>
    <property type="match status" value="1"/>
</dbReference>
<organism evidence="16 17">
    <name type="scientific">Thalassotalea litorea</name>
    <dbReference type="NCBI Taxonomy" id="2020715"/>
    <lineage>
        <taxon>Bacteria</taxon>
        <taxon>Pseudomonadati</taxon>
        <taxon>Pseudomonadota</taxon>
        <taxon>Gammaproteobacteria</taxon>
        <taxon>Alteromonadales</taxon>
        <taxon>Colwelliaceae</taxon>
        <taxon>Thalassotalea</taxon>
    </lineage>
</organism>
<evidence type="ECO:0000256" key="13">
    <source>
        <dbReference type="ARBA" id="ARBA00047283"/>
    </source>
</evidence>
<keyword evidence="7 14" id="KW-0489">Methyltransferase</keyword>
<dbReference type="InterPro" id="IPR018314">
    <property type="entry name" value="RsmB/NOL1/NOP2-like_CS"/>
</dbReference>
<dbReference type="InterPro" id="IPR035926">
    <property type="entry name" value="NusB-like_sf"/>
</dbReference>
<dbReference type="PROSITE" id="PS01153">
    <property type="entry name" value="NOL1_NOP2_SUN"/>
    <property type="match status" value="1"/>
</dbReference>
<dbReference type="InterPro" id="IPR006027">
    <property type="entry name" value="NusB_RsmB_TIM44"/>
</dbReference>
<proteinExistence type="inferred from homology"/>
<dbReference type="CDD" id="cd02440">
    <property type="entry name" value="AdoMet_MTases"/>
    <property type="match status" value="1"/>
</dbReference>
<dbReference type="Pfam" id="PF22458">
    <property type="entry name" value="RsmF-B_ferredox"/>
    <property type="match status" value="1"/>
</dbReference>
<protein>
    <recommendedName>
        <fullName evidence="4">16S rRNA (cytosine(967)-C(5))-methyltransferase</fullName>
        <ecNumber evidence="4">2.1.1.176</ecNumber>
    </recommendedName>
    <alternativeName>
        <fullName evidence="11">16S rRNA m5C967 methyltransferase</fullName>
    </alternativeName>
    <alternativeName>
        <fullName evidence="12">rRNA (cytosine-C(5)-)-methyltransferase RsmB</fullName>
    </alternativeName>
</protein>
<feature type="binding site" evidence="14">
    <location>
        <position position="304"/>
    </location>
    <ligand>
        <name>S-adenosyl-L-methionine</name>
        <dbReference type="ChEBI" id="CHEBI:59789"/>
    </ligand>
</feature>
<dbReference type="NCBIfam" id="TIGR00563">
    <property type="entry name" value="rsmB"/>
    <property type="match status" value="1"/>
</dbReference>
<dbReference type="PROSITE" id="PS51686">
    <property type="entry name" value="SAM_MT_RSMB_NOP"/>
    <property type="match status" value="1"/>
</dbReference>
<dbReference type="GO" id="GO:0003723">
    <property type="term" value="F:RNA binding"/>
    <property type="evidence" value="ECO:0007669"/>
    <property type="project" value="UniProtKB-UniRule"/>
</dbReference>
<reference evidence="16 17" key="1">
    <citation type="submission" date="2019-05" db="EMBL/GenBank/DDBJ databases">
        <title>Genome sequences of Thalassotalea litorea 1K03283.</title>
        <authorList>
            <person name="Zhang D."/>
        </authorList>
    </citation>
    <scope>NUCLEOTIDE SEQUENCE [LARGE SCALE GENOMIC DNA]</scope>
    <source>
        <strain evidence="16 17">MCCC 1K03283</strain>
    </source>
</reference>
<keyword evidence="10 14" id="KW-0694">RNA-binding</keyword>